<name>A0ABY8CHV5_9GAMM</name>
<dbReference type="Proteomes" id="UP001222275">
    <property type="component" value="Chromosome"/>
</dbReference>
<keyword evidence="1" id="KW-1133">Transmembrane helix</keyword>
<keyword evidence="3" id="KW-1185">Reference proteome</keyword>
<feature type="transmembrane region" description="Helical" evidence="1">
    <location>
        <begin position="83"/>
        <end position="112"/>
    </location>
</feature>
<organism evidence="2 3">
    <name type="scientific">Thiomicrorhabdus lithotrophica</name>
    <dbReference type="NCBI Taxonomy" id="2949997"/>
    <lineage>
        <taxon>Bacteria</taxon>
        <taxon>Pseudomonadati</taxon>
        <taxon>Pseudomonadota</taxon>
        <taxon>Gammaproteobacteria</taxon>
        <taxon>Thiotrichales</taxon>
        <taxon>Piscirickettsiaceae</taxon>
        <taxon>Thiomicrorhabdus</taxon>
    </lineage>
</organism>
<keyword evidence="1" id="KW-0472">Membrane</keyword>
<feature type="transmembrane region" description="Helical" evidence="1">
    <location>
        <begin position="124"/>
        <end position="143"/>
    </location>
</feature>
<accession>A0ABY8CHV5</accession>
<sequence length="147" mass="15943">MSLKEDAHAIVDQLNDDADWDDLVKALYRNKKITLGMTDLEVVQDELSESDINGVIGRLKSASTQPDDMRNTKTYKPGDSATLGMVAGVVAILFSFVFPPIAWVAAPIAVIAGLIGVKNKEEKAWVPILLALISIVPMVKIVLDTHS</sequence>
<evidence type="ECO:0000256" key="1">
    <source>
        <dbReference type="SAM" id="Phobius"/>
    </source>
</evidence>
<dbReference type="EMBL" id="CP102381">
    <property type="protein sequence ID" value="WEJ63738.1"/>
    <property type="molecule type" value="Genomic_DNA"/>
</dbReference>
<keyword evidence="1" id="KW-0812">Transmembrane</keyword>
<evidence type="ECO:0000313" key="3">
    <source>
        <dbReference type="Proteomes" id="UP001222275"/>
    </source>
</evidence>
<gene>
    <name evidence="2" type="ORF">NR989_05675</name>
</gene>
<evidence type="ECO:0008006" key="4">
    <source>
        <dbReference type="Google" id="ProtNLM"/>
    </source>
</evidence>
<evidence type="ECO:0000313" key="2">
    <source>
        <dbReference type="EMBL" id="WEJ63738.1"/>
    </source>
</evidence>
<reference evidence="2 3" key="1">
    <citation type="submission" date="2022-06" db="EMBL/GenBank/DDBJ databases">
        <title>Thiomicrohabdus sp. nov, an obligately chemolithoautotrophic, sulfur-oxidizing bacterium isolated from beach of Guanyin Mountain. Amoy.</title>
        <authorList>
            <person name="Zhu H."/>
        </authorList>
    </citation>
    <scope>NUCLEOTIDE SEQUENCE [LARGE SCALE GENOMIC DNA]</scope>
    <source>
        <strain evidence="2 3">XGS-01</strain>
    </source>
</reference>
<dbReference type="RefSeq" id="WP_275595994.1">
    <property type="nucleotide sequence ID" value="NZ_CP102381.1"/>
</dbReference>
<protein>
    <recommendedName>
        <fullName evidence="4">DUF1700 domain-containing protein</fullName>
    </recommendedName>
</protein>
<proteinExistence type="predicted"/>